<feature type="transmembrane region" description="Helical" evidence="1">
    <location>
        <begin position="125"/>
        <end position="148"/>
    </location>
</feature>
<reference evidence="2 3" key="1">
    <citation type="submission" date="2019-08" db="EMBL/GenBank/DDBJ databases">
        <title>The genome of the soybean aphid Biotype 1, its phylome, world population structure and adaptation to the North American continent.</title>
        <authorList>
            <person name="Giordano R."/>
            <person name="Donthu R.K."/>
            <person name="Hernandez A.G."/>
            <person name="Wright C.L."/>
            <person name="Zimin A.V."/>
        </authorList>
    </citation>
    <scope>NUCLEOTIDE SEQUENCE [LARGE SCALE GENOMIC DNA]</scope>
    <source>
        <tissue evidence="2">Whole aphids</tissue>
    </source>
</reference>
<protein>
    <submittedName>
        <fullName evidence="2">Uncharacterized protein</fullName>
    </submittedName>
</protein>
<name>A0A6G0TY97_APHGL</name>
<comment type="caution">
    <text evidence="2">The sequence shown here is derived from an EMBL/GenBank/DDBJ whole genome shotgun (WGS) entry which is preliminary data.</text>
</comment>
<dbReference type="AlphaFoldDB" id="A0A6G0TY97"/>
<proteinExistence type="predicted"/>
<keyword evidence="1" id="KW-1133">Transmembrane helix</keyword>
<dbReference type="EMBL" id="VYZN01000013">
    <property type="protein sequence ID" value="KAE9540941.1"/>
    <property type="molecule type" value="Genomic_DNA"/>
</dbReference>
<gene>
    <name evidence="2" type="ORF">AGLY_004186</name>
</gene>
<keyword evidence="1" id="KW-0472">Membrane</keyword>
<evidence type="ECO:0000313" key="3">
    <source>
        <dbReference type="Proteomes" id="UP000475862"/>
    </source>
</evidence>
<accession>A0A6G0TY97</accession>
<evidence type="ECO:0000256" key="1">
    <source>
        <dbReference type="SAM" id="Phobius"/>
    </source>
</evidence>
<keyword evidence="1" id="KW-0812">Transmembrane</keyword>
<organism evidence="2 3">
    <name type="scientific">Aphis glycines</name>
    <name type="common">Soybean aphid</name>
    <dbReference type="NCBI Taxonomy" id="307491"/>
    <lineage>
        <taxon>Eukaryota</taxon>
        <taxon>Metazoa</taxon>
        <taxon>Ecdysozoa</taxon>
        <taxon>Arthropoda</taxon>
        <taxon>Hexapoda</taxon>
        <taxon>Insecta</taxon>
        <taxon>Pterygota</taxon>
        <taxon>Neoptera</taxon>
        <taxon>Paraneoptera</taxon>
        <taxon>Hemiptera</taxon>
        <taxon>Sternorrhyncha</taxon>
        <taxon>Aphidomorpha</taxon>
        <taxon>Aphidoidea</taxon>
        <taxon>Aphididae</taxon>
        <taxon>Aphidini</taxon>
        <taxon>Aphis</taxon>
        <taxon>Aphis</taxon>
    </lineage>
</organism>
<feature type="non-terminal residue" evidence="2">
    <location>
        <position position="1"/>
    </location>
</feature>
<keyword evidence="3" id="KW-1185">Reference proteome</keyword>
<dbReference type="Proteomes" id="UP000475862">
    <property type="component" value="Unassembled WGS sequence"/>
</dbReference>
<evidence type="ECO:0000313" key="2">
    <source>
        <dbReference type="EMBL" id="KAE9540941.1"/>
    </source>
</evidence>
<sequence length="177" mass="20493">TFILYLIGVHFIIKLSCFGPPVYFDTGIGIIIFKTDMAVVMIIPPEPGVSRKYLLQNSSDERRIGQEDPINIPKKKPMKLHFMINNKYTIILRFGFPDSGNHSSMLLANIIYCEKKLMIRLSNLALVHMLLLATHYQLIMVQYTNIFIRYILRKELKHSLVDSNLITNENDPLIRKT</sequence>